<keyword evidence="2" id="KW-0560">Oxidoreductase</keyword>
<evidence type="ECO:0008006" key="6">
    <source>
        <dbReference type="Google" id="ProtNLM"/>
    </source>
</evidence>
<evidence type="ECO:0000256" key="2">
    <source>
        <dbReference type="ARBA" id="ARBA00023002"/>
    </source>
</evidence>
<dbReference type="InterPro" id="IPR036291">
    <property type="entry name" value="NAD(P)-bd_dom_sf"/>
</dbReference>
<dbReference type="GO" id="GO:0016491">
    <property type="term" value="F:oxidoreductase activity"/>
    <property type="evidence" value="ECO:0007669"/>
    <property type="project" value="UniProtKB-KW"/>
</dbReference>
<gene>
    <name evidence="4" type="ORF">EVJ58_g4534</name>
</gene>
<dbReference type="PANTHER" id="PTHR43976:SF16">
    <property type="entry name" value="SHORT-CHAIN DEHYDROGENASE_REDUCTASE FAMILY PROTEIN"/>
    <property type="match status" value="1"/>
</dbReference>
<dbReference type="PANTHER" id="PTHR43976">
    <property type="entry name" value="SHORT CHAIN DEHYDROGENASE"/>
    <property type="match status" value="1"/>
</dbReference>
<dbReference type="CDD" id="cd05374">
    <property type="entry name" value="17beta-HSD-like_SDR_c"/>
    <property type="match status" value="1"/>
</dbReference>
<evidence type="ECO:0000313" key="5">
    <source>
        <dbReference type="Proteomes" id="UP000298390"/>
    </source>
</evidence>
<sequence>MSSPQVWFITGSSSGFGRNMTELVLEKGDIAVATLRKPEVIADLTAKYSSDKLLVVKLDVSKPEEVKAAFAEVVAKFGRIDVVYNNAGFGILAEVEGTPEEQARAMFDVNFFGAANVSKEAVRVFRDVNQPQGGRLLQMSSMAVYGNSPGIGYYGASKRAFEGLSEGLAAELDPEWNIKVTLIDSGGFSTKGLSNIFRVDPHPAYTKPTLASAVTRRYLATETFPPGRPTAAGAVELVYRLAALEDPPLHFPLGKDTIGALKKNTAELLAGAEKFASWSENLPTE</sequence>
<evidence type="ECO:0000313" key="4">
    <source>
        <dbReference type="EMBL" id="TFY61391.1"/>
    </source>
</evidence>
<comment type="caution">
    <text evidence="4">The sequence shown here is derived from an EMBL/GenBank/DDBJ whole genome shotgun (WGS) entry which is preliminary data.</text>
</comment>
<dbReference type="EMBL" id="SEKV01000209">
    <property type="protein sequence ID" value="TFY61391.1"/>
    <property type="molecule type" value="Genomic_DNA"/>
</dbReference>
<reference evidence="4 5" key="1">
    <citation type="submission" date="2019-01" db="EMBL/GenBank/DDBJ databases">
        <title>Genome sequencing of the rare red list fungi Fomitopsis rosea.</title>
        <authorList>
            <person name="Buettner E."/>
            <person name="Kellner H."/>
        </authorList>
    </citation>
    <scope>NUCLEOTIDE SEQUENCE [LARGE SCALE GENOMIC DNA]</scope>
    <source>
        <strain evidence="4 5">DSM 105464</strain>
    </source>
</reference>
<name>A0A4Y9YIW1_9APHY</name>
<dbReference type="PRINTS" id="PR00081">
    <property type="entry name" value="GDHRDH"/>
</dbReference>
<comment type="similarity">
    <text evidence="1 3">Belongs to the short-chain dehydrogenases/reductases (SDR) family.</text>
</comment>
<dbReference type="InterPro" id="IPR002347">
    <property type="entry name" value="SDR_fam"/>
</dbReference>
<protein>
    <recommendedName>
        <fullName evidence="6">NAD(P)-binding protein</fullName>
    </recommendedName>
</protein>
<dbReference type="PRINTS" id="PR00080">
    <property type="entry name" value="SDRFAMILY"/>
</dbReference>
<dbReference type="InterPro" id="IPR051911">
    <property type="entry name" value="SDR_oxidoreductase"/>
</dbReference>
<dbReference type="STRING" id="34475.A0A4Y9YIW1"/>
<dbReference type="Pfam" id="PF00106">
    <property type="entry name" value="adh_short"/>
    <property type="match status" value="1"/>
</dbReference>
<evidence type="ECO:0000256" key="1">
    <source>
        <dbReference type="ARBA" id="ARBA00006484"/>
    </source>
</evidence>
<dbReference type="Gene3D" id="3.40.50.720">
    <property type="entry name" value="NAD(P)-binding Rossmann-like Domain"/>
    <property type="match status" value="1"/>
</dbReference>
<accession>A0A4Y9YIW1</accession>
<dbReference type="SUPFAM" id="SSF51735">
    <property type="entry name" value="NAD(P)-binding Rossmann-fold domains"/>
    <property type="match status" value="1"/>
</dbReference>
<evidence type="ECO:0000256" key="3">
    <source>
        <dbReference type="RuleBase" id="RU000363"/>
    </source>
</evidence>
<proteinExistence type="inferred from homology"/>
<dbReference type="AlphaFoldDB" id="A0A4Y9YIW1"/>
<organism evidence="4 5">
    <name type="scientific">Rhodofomes roseus</name>
    <dbReference type="NCBI Taxonomy" id="34475"/>
    <lineage>
        <taxon>Eukaryota</taxon>
        <taxon>Fungi</taxon>
        <taxon>Dikarya</taxon>
        <taxon>Basidiomycota</taxon>
        <taxon>Agaricomycotina</taxon>
        <taxon>Agaricomycetes</taxon>
        <taxon>Polyporales</taxon>
        <taxon>Rhodofomes</taxon>
    </lineage>
</organism>
<dbReference type="Proteomes" id="UP000298390">
    <property type="component" value="Unassembled WGS sequence"/>
</dbReference>